<dbReference type="RefSeq" id="WP_200192926.1">
    <property type="nucleotide sequence ID" value="NZ_JAENHM010000030.1"/>
</dbReference>
<reference evidence="3" key="1">
    <citation type="submission" date="2021-01" db="EMBL/GenBank/DDBJ databases">
        <title>Genome public.</title>
        <authorList>
            <person name="Liu C."/>
            <person name="Sun Q."/>
        </authorList>
    </citation>
    <scope>NUCLEOTIDE SEQUENCE [LARGE SCALE GENOMIC DNA]</scope>
    <source>
        <strain evidence="3">YIM B02556</strain>
    </source>
</reference>
<dbReference type="Proteomes" id="UP000652760">
    <property type="component" value="Unassembled WGS sequence"/>
</dbReference>
<feature type="coiled-coil region" evidence="1">
    <location>
        <begin position="172"/>
        <end position="210"/>
    </location>
</feature>
<dbReference type="SUPFAM" id="SSF58113">
    <property type="entry name" value="Apolipoprotein A-I"/>
    <property type="match status" value="1"/>
</dbReference>
<comment type="caution">
    <text evidence="2">The sequence shown here is derived from an EMBL/GenBank/DDBJ whole genome shotgun (WGS) entry which is preliminary data.</text>
</comment>
<protein>
    <submittedName>
        <fullName evidence="2">Uncharacterized protein</fullName>
    </submittedName>
</protein>
<gene>
    <name evidence="2" type="ORF">JHL17_10890</name>
</gene>
<sequence length="501" mass="51931">MGFGDAFKSAFAQATDAARSAAASVATGAEWVGNETAGAARHARDAAKSVAQWAGEQGEKAREHIKQKMVAAGGAIVDKARKAEATARQTLETARQTLQSEVKQAQARAAQGLSAAQDKARQLAAAAQSQARDIAERTRQEAASMARAAQQKAEQFVDSARQKAGEAYQAAQKTAEAAMTQARQEMDRARAEAQKAADALRAKAADAAGKAKQAFRAAAKTAEDKAVGAAHVACSAAQKGMDAVRARYNQGLQNSESKKLANPDGKWKVEGKRGAEYDGRNYSGYGSESGGVPGVAPKAEMKIARTTENELLYYGSDDNNVRVGVNDDTLALGYEHDFENNRDILGVVAEKQVAVATAQGKHKFGEGAEVSGQIEAISAKAGGTFAMVRSADFVGAKAEVGAEANLVKGAVGGQINITPRTVYANTLGKVVGAFKPEWKELPSNKYTTKGIFVGGGLEAGIGAAAKANAEVNLKKASVDVGAKLGAGPMAGLSATFGLILD</sequence>
<dbReference type="EMBL" id="JAENHM010000030">
    <property type="protein sequence ID" value="MBK1837920.1"/>
    <property type="molecule type" value="Genomic_DNA"/>
</dbReference>
<dbReference type="Gene3D" id="1.20.120.20">
    <property type="entry name" value="Apolipoprotein"/>
    <property type="match status" value="1"/>
</dbReference>
<evidence type="ECO:0000256" key="1">
    <source>
        <dbReference type="SAM" id="Coils"/>
    </source>
</evidence>
<evidence type="ECO:0000313" key="2">
    <source>
        <dbReference type="EMBL" id="MBK1837920.1"/>
    </source>
</evidence>
<keyword evidence="3" id="KW-1185">Reference proteome</keyword>
<accession>A0ABS1F3D5</accession>
<keyword evidence="1" id="KW-0175">Coiled coil</keyword>
<proteinExistence type="predicted"/>
<evidence type="ECO:0000313" key="3">
    <source>
        <dbReference type="Proteomes" id="UP000652760"/>
    </source>
</evidence>
<name>A0ABS1F3D5_9PROT</name>
<organism evidence="2 3">
    <name type="scientific">Azospirillum endophyticum</name>
    <dbReference type="NCBI Taxonomy" id="2800326"/>
    <lineage>
        <taxon>Bacteria</taxon>
        <taxon>Pseudomonadati</taxon>
        <taxon>Pseudomonadota</taxon>
        <taxon>Alphaproteobacteria</taxon>
        <taxon>Rhodospirillales</taxon>
        <taxon>Azospirillaceae</taxon>
        <taxon>Azospirillum</taxon>
    </lineage>
</organism>